<dbReference type="AlphaFoldDB" id="A0A1X2GD21"/>
<keyword evidence="7" id="KW-0862">Zinc</keyword>
<dbReference type="GO" id="GO:0052717">
    <property type="term" value="F:tRNA-specific adenosine-34 deaminase activity"/>
    <property type="evidence" value="ECO:0007669"/>
    <property type="project" value="UniProtKB-EC"/>
</dbReference>
<keyword evidence="6" id="KW-0378">Hydrolase</keyword>
<dbReference type="InterPro" id="IPR002125">
    <property type="entry name" value="CMP_dCMP_dom"/>
</dbReference>
<evidence type="ECO:0000256" key="7">
    <source>
        <dbReference type="ARBA" id="ARBA00022833"/>
    </source>
</evidence>
<dbReference type="OrthoDB" id="1701769at2759"/>
<dbReference type="GO" id="GO:0008270">
    <property type="term" value="F:zinc ion binding"/>
    <property type="evidence" value="ECO:0007669"/>
    <property type="project" value="InterPro"/>
</dbReference>
<dbReference type="FunFam" id="3.40.140.10:FF:000039">
    <property type="entry name" value="tRNA-specific adenosine deaminase"/>
    <property type="match status" value="1"/>
</dbReference>
<comment type="catalytic activity">
    <reaction evidence="8">
        <text>adenosine(34) in tRNA + H2O + H(+) = inosine(34) in tRNA + NH4(+)</text>
        <dbReference type="Rhea" id="RHEA:43168"/>
        <dbReference type="Rhea" id="RHEA-COMP:10373"/>
        <dbReference type="Rhea" id="RHEA-COMP:10374"/>
        <dbReference type="ChEBI" id="CHEBI:15377"/>
        <dbReference type="ChEBI" id="CHEBI:15378"/>
        <dbReference type="ChEBI" id="CHEBI:28938"/>
        <dbReference type="ChEBI" id="CHEBI:74411"/>
        <dbReference type="ChEBI" id="CHEBI:82852"/>
        <dbReference type="EC" id="3.5.4.33"/>
    </reaction>
</comment>
<dbReference type="EC" id="3.5.4.33" evidence="3"/>
<dbReference type="Proteomes" id="UP000242146">
    <property type="component" value="Unassembled WGS sequence"/>
</dbReference>
<dbReference type="PANTHER" id="PTHR11079:SF149">
    <property type="entry name" value="TRNA-SPECIFIC ADENOSINE DEAMINASE 2"/>
    <property type="match status" value="1"/>
</dbReference>
<protein>
    <recommendedName>
        <fullName evidence="3">tRNA(adenine(34)) deaminase</fullName>
        <ecNumber evidence="3">3.5.4.33</ecNumber>
    </recommendedName>
</protein>
<comment type="similarity">
    <text evidence="2">Belongs to the cytidine and deoxycytidylate deaminase family. ADAT2 subfamily.</text>
</comment>
<dbReference type="PROSITE" id="PS51747">
    <property type="entry name" value="CYT_DCMP_DEAMINASES_2"/>
    <property type="match status" value="1"/>
</dbReference>
<keyword evidence="5" id="KW-0479">Metal-binding</keyword>
<dbReference type="InterPro" id="IPR016192">
    <property type="entry name" value="APOBEC/CMP_deaminase_Zn-bd"/>
</dbReference>
<evidence type="ECO:0000256" key="8">
    <source>
        <dbReference type="ARBA" id="ARBA00048045"/>
    </source>
</evidence>
<reference evidence="10 11" key="1">
    <citation type="submission" date="2016-07" db="EMBL/GenBank/DDBJ databases">
        <title>Pervasive Adenine N6-methylation of Active Genes in Fungi.</title>
        <authorList>
            <consortium name="DOE Joint Genome Institute"/>
            <person name="Mondo S.J."/>
            <person name="Dannebaum R.O."/>
            <person name="Kuo R.C."/>
            <person name="Labutti K."/>
            <person name="Haridas S."/>
            <person name="Kuo A."/>
            <person name="Salamov A."/>
            <person name="Ahrendt S.R."/>
            <person name="Lipzen A."/>
            <person name="Sullivan W."/>
            <person name="Andreopoulos W.B."/>
            <person name="Clum A."/>
            <person name="Lindquist E."/>
            <person name="Daum C."/>
            <person name="Ramamoorthy G.K."/>
            <person name="Gryganskyi A."/>
            <person name="Culley D."/>
            <person name="Magnuson J.K."/>
            <person name="James T.Y."/>
            <person name="O'Malley M.A."/>
            <person name="Stajich J.E."/>
            <person name="Spatafora J.W."/>
            <person name="Visel A."/>
            <person name="Grigoriev I.V."/>
        </authorList>
    </citation>
    <scope>NUCLEOTIDE SEQUENCE [LARGE SCALE GENOMIC DNA]</scope>
    <source>
        <strain evidence="10 11">NRRL 3301</strain>
    </source>
</reference>
<dbReference type="PANTHER" id="PTHR11079">
    <property type="entry name" value="CYTOSINE DEAMINASE FAMILY MEMBER"/>
    <property type="match status" value="1"/>
</dbReference>
<dbReference type="CDD" id="cd01285">
    <property type="entry name" value="nucleoside_deaminase"/>
    <property type="match status" value="1"/>
</dbReference>
<proteinExistence type="inferred from homology"/>
<keyword evidence="4" id="KW-0819">tRNA processing</keyword>
<evidence type="ECO:0000313" key="10">
    <source>
        <dbReference type="EMBL" id="ORX50931.1"/>
    </source>
</evidence>
<dbReference type="GO" id="GO:0005737">
    <property type="term" value="C:cytoplasm"/>
    <property type="evidence" value="ECO:0007669"/>
    <property type="project" value="TreeGrafter"/>
</dbReference>
<dbReference type="Pfam" id="PF00383">
    <property type="entry name" value="dCMP_cyt_deam_1"/>
    <property type="match status" value="1"/>
</dbReference>
<evidence type="ECO:0000259" key="9">
    <source>
        <dbReference type="PROSITE" id="PS51747"/>
    </source>
</evidence>
<evidence type="ECO:0000256" key="4">
    <source>
        <dbReference type="ARBA" id="ARBA00022694"/>
    </source>
</evidence>
<sequence>MSIYHERFIREALKVAEEAYDHMEVPVGCVFVKNNDQVIARGRNRPNETCNATRHAEIEAIDDILKTHDKSIFQSLDLYVSVEPCVMCASALRQLGIRQVYFGCGNDKFGGNGSVFSIQSDPRLDTQDSRPYQSQGGYLYEEAVLLLRRFYVRENVNAPIPKKKATRVLKTEVPSISSHLVSKAPSP</sequence>
<evidence type="ECO:0000256" key="3">
    <source>
        <dbReference type="ARBA" id="ARBA00012740"/>
    </source>
</evidence>
<comment type="caution">
    <text evidence="10">The sequence shown here is derived from an EMBL/GenBank/DDBJ whole genome shotgun (WGS) entry which is preliminary data.</text>
</comment>
<dbReference type="GO" id="GO:0052718">
    <property type="term" value="C:tRNA-specific adenosine-34 deaminase complex"/>
    <property type="evidence" value="ECO:0007669"/>
    <property type="project" value="UniProtKB-ARBA"/>
</dbReference>
<gene>
    <name evidence="10" type="ORF">DM01DRAFT_1337537</name>
</gene>
<dbReference type="EMBL" id="MCGT01000022">
    <property type="protein sequence ID" value="ORX50931.1"/>
    <property type="molecule type" value="Genomic_DNA"/>
</dbReference>
<feature type="domain" description="CMP/dCMP-type deaminase" evidence="9">
    <location>
        <begin position="3"/>
        <end position="116"/>
    </location>
</feature>
<dbReference type="GO" id="GO:0005634">
    <property type="term" value="C:nucleus"/>
    <property type="evidence" value="ECO:0007669"/>
    <property type="project" value="TreeGrafter"/>
</dbReference>
<name>A0A1X2GD21_9FUNG</name>
<organism evidence="10 11">
    <name type="scientific">Hesseltinella vesiculosa</name>
    <dbReference type="NCBI Taxonomy" id="101127"/>
    <lineage>
        <taxon>Eukaryota</taxon>
        <taxon>Fungi</taxon>
        <taxon>Fungi incertae sedis</taxon>
        <taxon>Mucoromycota</taxon>
        <taxon>Mucoromycotina</taxon>
        <taxon>Mucoromycetes</taxon>
        <taxon>Mucorales</taxon>
        <taxon>Cunninghamellaceae</taxon>
        <taxon>Hesseltinella</taxon>
    </lineage>
</organism>
<evidence type="ECO:0000256" key="5">
    <source>
        <dbReference type="ARBA" id="ARBA00022723"/>
    </source>
</evidence>
<evidence type="ECO:0000256" key="6">
    <source>
        <dbReference type="ARBA" id="ARBA00022801"/>
    </source>
</evidence>
<evidence type="ECO:0000256" key="1">
    <source>
        <dbReference type="ARBA" id="ARBA00001947"/>
    </source>
</evidence>
<dbReference type="GO" id="GO:0002100">
    <property type="term" value="P:tRNA wobble adenosine to inosine editing"/>
    <property type="evidence" value="ECO:0007669"/>
    <property type="project" value="TreeGrafter"/>
</dbReference>
<dbReference type="PROSITE" id="PS00903">
    <property type="entry name" value="CYT_DCMP_DEAMINASES_1"/>
    <property type="match status" value="1"/>
</dbReference>
<evidence type="ECO:0000313" key="11">
    <source>
        <dbReference type="Proteomes" id="UP000242146"/>
    </source>
</evidence>
<accession>A0A1X2GD21</accession>
<evidence type="ECO:0000256" key="2">
    <source>
        <dbReference type="ARBA" id="ARBA00010669"/>
    </source>
</evidence>
<dbReference type="InterPro" id="IPR016193">
    <property type="entry name" value="Cytidine_deaminase-like"/>
</dbReference>
<dbReference type="Gene3D" id="3.40.140.10">
    <property type="entry name" value="Cytidine Deaminase, domain 2"/>
    <property type="match status" value="1"/>
</dbReference>
<dbReference type="STRING" id="101127.A0A1X2GD21"/>
<comment type="cofactor">
    <cofactor evidence="1">
        <name>Zn(2+)</name>
        <dbReference type="ChEBI" id="CHEBI:29105"/>
    </cofactor>
</comment>
<keyword evidence="11" id="KW-1185">Reference proteome</keyword>
<dbReference type="SUPFAM" id="SSF53927">
    <property type="entry name" value="Cytidine deaminase-like"/>
    <property type="match status" value="1"/>
</dbReference>